<dbReference type="AlphaFoldDB" id="A0A1G2CGD3"/>
<dbReference type="InterPro" id="IPR000831">
    <property type="entry name" value="Trp_repress"/>
</dbReference>
<evidence type="ECO:0000313" key="2">
    <source>
        <dbReference type="Proteomes" id="UP000178348"/>
    </source>
</evidence>
<dbReference type="Gene3D" id="1.10.1270.10">
    <property type="entry name" value="TrpR-like"/>
    <property type="match status" value="1"/>
</dbReference>
<dbReference type="GO" id="GO:0043565">
    <property type="term" value="F:sequence-specific DNA binding"/>
    <property type="evidence" value="ECO:0007669"/>
    <property type="project" value="InterPro"/>
</dbReference>
<gene>
    <name evidence="1" type="ORF">A2946_00425</name>
</gene>
<dbReference type="SUPFAM" id="SSF48295">
    <property type="entry name" value="TrpR-like"/>
    <property type="match status" value="1"/>
</dbReference>
<dbReference type="InterPro" id="IPR038116">
    <property type="entry name" value="TrpR-like_sf"/>
</dbReference>
<dbReference type="InterPro" id="IPR010921">
    <property type="entry name" value="Trp_repressor/repl_initiator"/>
</dbReference>
<accession>A0A1G2CGD3</accession>
<organism evidence="1 2">
    <name type="scientific">Candidatus Liptonbacteria bacterium RIFCSPLOWO2_01_FULL_53_13</name>
    <dbReference type="NCBI Taxonomy" id="1798651"/>
    <lineage>
        <taxon>Bacteria</taxon>
        <taxon>Candidatus Liptoniibacteriota</taxon>
    </lineage>
</organism>
<evidence type="ECO:0000313" key="1">
    <source>
        <dbReference type="EMBL" id="OGZ00464.1"/>
    </source>
</evidence>
<protein>
    <submittedName>
        <fullName evidence="1">Uncharacterized protein</fullName>
    </submittedName>
</protein>
<proteinExistence type="predicted"/>
<sequence length="100" mass="11597">MRNINAKIARKDRDEFIELLRAHASRREAFESLLEDIFTPGEMHEFVARLQIVKRLAEEMPQRTVCEELHVALQTVNRGARVLETGTGVLARAVHYRRKS</sequence>
<dbReference type="GO" id="GO:0003700">
    <property type="term" value="F:DNA-binding transcription factor activity"/>
    <property type="evidence" value="ECO:0007669"/>
    <property type="project" value="InterPro"/>
</dbReference>
<name>A0A1G2CGD3_9BACT</name>
<comment type="caution">
    <text evidence="1">The sequence shown here is derived from an EMBL/GenBank/DDBJ whole genome shotgun (WGS) entry which is preliminary data.</text>
</comment>
<dbReference type="EMBL" id="MHLB01000064">
    <property type="protein sequence ID" value="OGZ00464.1"/>
    <property type="molecule type" value="Genomic_DNA"/>
</dbReference>
<dbReference type="Pfam" id="PF01371">
    <property type="entry name" value="Trp_repressor"/>
    <property type="match status" value="1"/>
</dbReference>
<dbReference type="Proteomes" id="UP000178348">
    <property type="component" value="Unassembled WGS sequence"/>
</dbReference>
<reference evidence="1 2" key="1">
    <citation type="journal article" date="2016" name="Nat. Commun.">
        <title>Thousands of microbial genomes shed light on interconnected biogeochemical processes in an aquifer system.</title>
        <authorList>
            <person name="Anantharaman K."/>
            <person name="Brown C.T."/>
            <person name="Hug L.A."/>
            <person name="Sharon I."/>
            <person name="Castelle C.J."/>
            <person name="Probst A.J."/>
            <person name="Thomas B.C."/>
            <person name="Singh A."/>
            <person name="Wilkins M.J."/>
            <person name="Karaoz U."/>
            <person name="Brodie E.L."/>
            <person name="Williams K.H."/>
            <person name="Hubbard S.S."/>
            <person name="Banfield J.F."/>
        </authorList>
    </citation>
    <scope>NUCLEOTIDE SEQUENCE [LARGE SCALE GENOMIC DNA]</scope>
</reference>